<organism evidence="2 3">
    <name type="scientific">Bacteroides sedimenti</name>
    <dbReference type="NCBI Taxonomy" id="2136147"/>
    <lineage>
        <taxon>Bacteria</taxon>
        <taxon>Pseudomonadati</taxon>
        <taxon>Bacteroidota</taxon>
        <taxon>Bacteroidia</taxon>
        <taxon>Bacteroidales</taxon>
        <taxon>Bacteroidaceae</taxon>
        <taxon>Bacteroides</taxon>
    </lineage>
</organism>
<dbReference type="PROSITE" id="PS51257">
    <property type="entry name" value="PROKAR_LIPOPROTEIN"/>
    <property type="match status" value="1"/>
</dbReference>
<name>A0ABM8I743_9BACE</name>
<dbReference type="Gene3D" id="2.60.40.10">
    <property type="entry name" value="Immunoglobulins"/>
    <property type="match status" value="1"/>
</dbReference>
<evidence type="ECO:0000256" key="1">
    <source>
        <dbReference type="SAM" id="SignalP"/>
    </source>
</evidence>
<keyword evidence="3" id="KW-1185">Reference proteome</keyword>
<accession>A0ABM8I743</accession>
<reference evidence="2 3" key="1">
    <citation type="submission" date="2023-04" db="EMBL/GenBank/DDBJ databases">
        <title>Draft genome sequence of acteroides sedimenti strain YN3PY1.</title>
        <authorList>
            <person name="Yoshida N."/>
        </authorList>
    </citation>
    <scope>NUCLEOTIDE SEQUENCE [LARGE SCALE GENOMIC DNA]</scope>
    <source>
        <strain evidence="2 3">YN3PY1</strain>
    </source>
</reference>
<evidence type="ECO:0000313" key="3">
    <source>
        <dbReference type="Proteomes" id="UP001496674"/>
    </source>
</evidence>
<sequence>MKSLKYFLLMLVACFALSSCSEEDESVNYKPVPSPFSVQVNGTTTVGAAATTITATIAAGTNGWWVDVPTGSWCGFNSAVTSYAIYGSGDKIVTIYVAANKTGETRTQTVTFHPTFKLDPVAITITQGAQ</sequence>
<feature type="signal peptide" evidence="1">
    <location>
        <begin position="1"/>
        <end position="21"/>
    </location>
</feature>
<dbReference type="Proteomes" id="UP001496674">
    <property type="component" value="Chromosome"/>
</dbReference>
<evidence type="ECO:0008006" key="4">
    <source>
        <dbReference type="Google" id="ProtNLM"/>
    </source>
</evidence>
<proteinExistence type="predicted"/>
<keyword evidence="1" id="KW-0732">Signal</keyword>
<dbReference type="EMBL" id="AP028055">
    <property type="protein sequence ID" value="BEG97941.1"/>
    <property type="molecule type" value="Genomic_DNA"/>
</dbReference>
<evidence type="ECO:0000313" key="2">
    <source>
        <dbReference type="EMBL" id="BEG97941.1"/>
    </source>
</evidence>
<dbReference type="RefSeq" id="WP_353332444.1">
    <property type="nucleotide sequence ID" value="NZ_AP028055.1"/>
</dbReference>
<protein>
    <recommendedName>
        <fullName evidence="4">BACON domain-containing protein</fullName>
    </recommendedName>
</protein>
<feature type="chain" id="PRO_5045430896" description="BACON domain-containing protein" evidence="1">
    <location>
        <begin position="22"/>
        <end position="130"/>
    </location>
</feature>
<gene>
    <name evidence="2" type="ORF">BSYN_02060</name>
</gene>
<dbReference type="InterPro" id="IPR013783">
    <property type="entry name" value="Ig-like_fold"/>
</dbReference>